<keyword evidence="4" id="KW-1185">Reference proteome</keyword>
<protein>
    <recommendedName>
        <fullName evidence="2">Winged helix-turn-helix domain-containing protein</fullName>
    </recommendedName>
</protein>
<dbReference type="EMBL" id="CAJQZC010000005">
    <property type="protein sequence ID" value="CAG4903335.1"/>
    <property type="molecule type" value="Genomic_DNA"/>
</dbReference>
<evidence type="ECO:0000313" key="3">
    <source>
        <dbReference type="EMBL" id="CAG4903335.1"/>
    </source>
</evidence>
<feature type="domain" description="Winged helix-turn-helix" evidence="2">
    <location>
        <begin position="34"/>
        <end position="97"/>
    </location>
</feature>
<evidence type="ECO:0000256" key="1">
    <source>
        <dbReference type="SAM" id="MobiDB-lite"/>
    </source>
</evidence>
<comment type="caution">
    <text evidence="3">The sequence shown here is derived from an EMBL/GenBank/DDBJ whole genome shotgun (WGS) entry which is preliminary data.</text>
</comment>
<feature type="region of interest" description="Disordered" evidence="1">
    <location>
        <begin position="1"/>
        <end position="27"/>
    </location>
</feature>
<name>A0A9N8X1T9_9BURK</name>
<evidence type="ECO:0000259" key="2">
    <source>
        <dbReference type="Pfam" id="PF14090"/>
    </source>
</evidence>
<gene>
    <name evidence="3" type="ORF">LMG31841_03220</name>
</gene>
<accession>A0A9N8X1T9</accession>
<sequence>MEKENARQPKSTSAEGHGNHTAGTLPTRKNTVTASVLAALLEGQAITGMEAVFEQSTTRAAAFIYYLEAKYGWTIERRDIAAGTNDGRITWVSVYWLTAQAREAAFVAGARAWIDDVKTAASKRRKGADKAKATAAKLNKMRRIDPRQGDMFGGAHG</sequence>
<reference evidence="3" key="1">
    <citation type="submission" date="2021-04" db="EMBL/GenBank/DDBJ databases">
        <authorList>
            <person name="Vanwijnsberghe S."/>
        </authorList>
    </citation>
    <scope>NUCLEOTIDE SEQUENCE</scope>
    <source>
        <strain evidence="3">LMG 31841</strain>
    </source>
</reference>
<organism evidence="3 4">
    <name type="scientific">Paraburkholderia saeva</name>
    <dbReference type="NCBI Taxonomy" id="2777537"/>
    <lineage>
        <taxon>Bacteria</taxon>
        <taxon>Pseudomonadati</taxon>
        <taxon>Pseudomonadota</taxon>
        <taxon>Betaproteobacteria</taxon>
        <taxon>Burkholderiales</taxon>
        <taxon>Burkholderiaceae</taxon>
        <taxon>Paraburkholderia</taxon>
    </lineage>
</organism>
<dbReference type="AlphaFoldDB" id="A0A9N8X1T9"/>
<dbReference type="RefSeq" id="WP_228878442.1">
    <property type="nucleotide sequence ID" value="NZ_CAJQZC010000005.1"/>
</dbReference>
<dbReference type="Proteomes" id="UP000789704">
    <property type="component" value="Unassembled WGS sequence"/>
</dbReference>
<evidence type="ECO:0000313" key="4">
    <source>
        <dbReference type="Proteomes" id="UP000789704"/>
    </source>
</evidence>
<proteinExistence type="predicted"/>
<dbReference type="InterPro" id="IPR055245">
    <property type="entry name" value="HTH_proteobacteria"/>
</dbReference>
<dbReference type="Pfam" id="PF14090">
    <property type="entry name" value="HTH_39"/>
    <property type="match status" value="1"/>
</dbReference>